<keyword evidence="1" id="KW-1133">Transmembrane helix</keyword>
<evidence type="ECO:0000256" key="1">
    <source>
        <dbReference type="SAM" id="Phobius"/>
    </source>
</evidence>
<dbReference type="InterPro" id="IPR006542">
    <property type="entry name" value="DUF1093"/>
</dbReference>
<dbReference type="Proteomes" id="UP001367922">
    <property type="component" value="Unassembled WGS sequence"/>
</dbReference>
<dbReference type="Gene3D" id="2.40.50.480">
    <property type="match status" value="1"/>
</dbReference>
<dbReference type="SUPFAM" id="SSF159121">
    <property type="entry name" value="BC4932-like"/>
    <property type="match status" value="1"/>
</dbReference>
<dbReference type="PANTHER" id="PTHR36433">
    <property type="entry name" value="HYPOTHETICAL CYTOSOLIC PROTEIN"/>
    <property type="match status" value="1"/>
</dbReference>
<evidence type="ECO:0000313" key="2">
    <source>
        <dbReference type="EMBL" id="MEI4830153.1"/>
    </source>
</evidence>
<dbReference type="PROSITE" id="PS51257">
    <property type="entry name" value="PROKAR_LIPOPROTEIN"/>
    <property type="match status" value="1"/>
</dbReference>
<dbReference type="PANTHER" id="PTHR36433:SF2">
    <property type="entry name" value="YXEA FAMILY PROTEIN"/>
    <property type="match status" value="1"/>
</dbReference>
<feature type="transmembrane region" description="Helical" evidence="1">
    <location>
        <begin position="6"/>
        <end position="26"/>
    </location>
</feature>
<dbReference type="InterPro" id="IPR036166">
    <property type="entry name" value="YxeA-like_sf"/>
</dbReference>
<dbReference type="NCBIfam" id="TIGR01655">
    <property type="entry name" value="yxeA_fam"/>
    <property type="match status" value="1"/>
</dbReference>
<protein>
    <submittedName>
        <fullName evidence="2">YxeA family protein</fullName>
    </submittedName>
</protein>
<reference evidence="2 3" key="1">
    <citation type="submission" date="2024-01" db="EMBL/GenBank/DDBJ databases">
        <title>Seven novel Bacillus-like species.</title>
        <authorList>
            <person name="Liu G."/>
        </authorList>
    </citation>
    <scope>NUCLEOTIDE SEQUENCE [LARGE SCALE GENOMIC DNA]</scope>
    <source>
        <strain evidence="2 3">FJAT-53711</strain>
    </source>
</reference>
<dbReference type="EMBL" id="JBAWSV010000003">
    <property type="protein sequence ID" value="MEI4830153.1"/>
    <property type="molecule type" value="Genomic_DNA"/>
</dbReference>
<dbReference type="RefSeq" id="WP_336482465.1">
    <property type="nucleotide sequence ID" value="NZ_JBAWSV010000003.1"/>
</dbReference>
<name>A0ABU8FW36_9BACI</name>
<dbReference type="Pfam" id="PF06486">
    <property type="entry name" value="DUF1093"/>
    <property type="match status" value="1"/>
</dbReference>
<organism evidence="2 3">
    <name type="scientific">Bacillus yunxiaonensis</name>
    <dbReference type="NCBI Taxonomy" id="3127665"/>
    <lineage>
        <taxon>Bacteria</taxon>
        <taxon>Bacillati</taxon>
        <taxon>Bacillota</taxon>
        <taxon>Bacilli</taxon>
        <taxon>Bacillales</taxon>
        <taxon>Bacillaceae</taxon>
        <taxon>Bacillus</taxon>
    </lineage>
</organism>
<keyword evidence="3" id="KW-1185">Reference proteome</keyword>
<keyword evidence="1" id="KW-0812">Transmembrane</keyword>
<gene>
    <name evidence="2" type="ORF">WAX78_11880</name>
</gene>
<sequence>MNDVKRYIALFSILVVFTTMLAGCNVNRMGKDQYYVQITADGLEKNEKADNGTPIKLFEYKLSGFDEGGKEKTMEFTAPKNLRKEAFLRVYYSDKKGVTSWEEVKKDDIPSKVKEKLGVK</sequence>
<keyword evidence="1" id="KW-0472">Membrane</keyword>
<comment type="caution">
    <text evidence="2">The sequence shown here is derived from an EMBL/GenBank/DDBJ whole genome shotgun (WGS) entry which is preliminary data.</text>
</comment>
<proteinExistence type="predicted"/>
<evidence type="ECO:0000313" key="3">
    <source>
        <dbReference type="Proteomes" id="UP001367922"/>
    </source>
</evidence>
<accession>A0ABU8FW36</accession>